<dbReference type="Gene3D" id="3.40.50.1820">
    <property type="entry name" value="alpha/beta hydrolase"/>
    <property type="match status" value="1"/>
</dbReference>
<dbReference type="PANTHER" id="PTHR43039">
    <property type="entry name" value="ESTERASE-RELATED"/>
    <property type="match status" value="1"/>
</dbReference>
<evidence type="ECO:0000256" key="1">
    <source>
        <dbReference type="ARBA" id="ARBA00008645"/>
    </source>
</evidence>
<dbReference type="Pfam" id="PF00561">
    <property type="entry name" value="Abhydrolase_1"/>
    <property type="match status" value="1"/>
</dbReference>
<feature type="domain" description="AB hydrolase-1" evidence="2">
    <location>
        <begin position="33"/>
        <end position="167"/>
    </location>
</feature>
<sequence length="280" mass="31037">MVPNSEDEIMGGDCGNELLDAHNVRVIGNGSQVLVLGHGFGSDQSVWQFILPYFVNDYKVVLFDLMGAGSTKSHNFSFARYATLHAYADDLLMILDEMEIESCVFVGHSMSGMIACIASIERPQVFQKLVLLSASPRYINDEHYYGGFEQEELNQLFDAMQSNFRAWVTGFAPLAVGADLKSTAVKEFTRTFFSIRPDIALCISKTCFQSDLRSILPQVKVPCFVLQSSKDLAVPLVVSDYLFHSLGGPTKVEILQTEGHLPQLSCPELLIPVLKRAILD</sequence>
<evidence type="ECO:0000313" key="3">
    <source>
        <dbReference type="EMBL" id="CAK9191213.1"/>
    </source>
</evidence>
<organism evidence="3 4">
    <name type="scientific">Sphagnum troendelagicum</name>
    <dbReference type="NCBI Taxonomy" id="128251"/>
    <lineage>
        <taxon>Eukaryota</taxon>
        <taxon>Viridiplantae</taxon>
        <taxon>Streptophyta</taxon>
        <taxon>Embryophyta</taxon>
        <taxon>Bryophyta</taxon>
        <taxon>Sphagnophytina</taxon>
        <taxon>Sphagnopsida</taxon>
        <taxon>Sphagnales</taxon>
        <taxon>Sphagnaceae</taxon>
        <taxon>Sphagnum</taxon>
    </lineage>
</organism>
<evidence type="ECO:0000259" key="2">
    <source>
        <dbReference type="Pfam" id="PF00561"/>
    </source>
</evidence>
<keyword evidence="4" id="KW-1185">Reference proteome</keyword>
<proteinExistence type="inferred from homology"/>
<dbReference type="InterPro" id="IPR000073">
    <property type="entry name" value="AB_hydrolase_1"/>
</dbReference>
<protein>
    <recommendedName>
        <fullName evidence="2">AB hydrolase-1 domain-containing protein</fullName>
    </recommendedName>
</protein>
<gene>
    <name evidence="3" type="ORF">CSSPTR1EN2_LOCUS1278</name>
</gene>
<dbReference type="SUPFAM" id="SSF53474">
    <property type="entry name" value="alpha/beta-Hydrolases"/>
    <property type="match status" value="1"/>
</dbReference>
<name>A0ABP0TBI0_9BRYO</name>
<evidence type="ECO:0000313" key="4">
    <source>
        <dbReference type="Proteomes" id="UP001497512"/>
    </source>
</evidence>
<dbReference type="Proteomes" id="UP001497512">
    <property type="component" value="Chromosome 1"/>
</dbReference>
<accession>A0ABP0TBI0</accession>
<dbReference type="EMBL" id="OZ019893">
    <property type="protein sequence ID" value="CAK9191213.1"/>
    <property type="molecule type" value="Genomic_DNA"/>
</dbReference>
<comment type="similarity">
    <text evidence="1">Belongs to the AB hydrolase superfamily.</text>
</comment>
<dbReference type="PRINTS" id="PR00111">
    <property type="entry name" value="ABHYDROLASE"/>
</dbReference>
<reference evidence="3 4" key="1">
    <citation type="submission" date="2024-02" db="EMBL/GenBank/DDBJ databases">
        <authorList>
            <consortium name="ELIXIR-Norway"/>
            <consortium name="Elixir Norway"/>
        </authorList>
    </citation>
    <scope>NUCLEOTIDE SEQUENCE [LARGE SCALE GENOMIC DNA]</scope>
</reference>
<dbReference type="InterPro" id="IPR029058">
    <property type="entry name" value="AB_hydrolase_fold"/>
</dbReference>